<name>A0AAV9JML7_9PEZI</name>
<dbReference type="CDD" id="cd02435">
    <property type="entry name" value="CCC1"/>
    <property type="match status" value="1"/>
</dbReference>
<feature type="transmembrane region" description="Helical" evidence="7">
    <location>
        <begin position="322"/>
        <end position="343"/>
    </location>
</feature>
<evidence type="ECO:0000313" key="9">
    <source>
        <dbReference type="Proteomes" id="UP001324427"/>
    </source>
</evidence>
<keyword evidence="3 7" id="KW-0812">Transmembrane</keyword>
<protein>
    <submittedName>
        <fullName evidence="8">Uncharacterized protein</fullName>
    </submittedName>
</protein>
<dbReference type="InterPro" id="IPR008217">
    <property type="entry name" value="Ccc1_fam"/>
</dbReference>
<evidence type="ECO:0000256" key="7">
    <source>
        <dbReference type="SAM" id="Phobius"/>
    </source>
</evidence>
<feature type="transmembrane region" description="Helical" evidence="7">
    <location>
        <begin position="250"/>
        <end position="274"/>
    </location>
</feature>
<gene>
    <name evidence="8" type="ORF">LTR36_001783</name>
</gene>
<dbReference type="GO" id="GO:0030026">
    <property type="term" value="P:intracellular manganese ion homeostasis"/>
    <property type="evidence" value="ECO:0007669"/>
    <property type="project" value="InterPro"/>
</dbReference>
<evidence type="ECO:0000313" key="8">
    <source>
        <dbReference type="EMBL" id="KAK4546566.1"/>
    </source>
</evidence>
<dbReference type="AlphaFoldDB" id="A0AAV9JML7"/>
<feature type="transmembrane region" description="Helical" evidence="7">
    <location>
        <begin position="280"/>
        <end position="301"/>
    </location>
</feature>
<sequence>MPFLQSLTERWPLPSVRDLEASHFELQNGPYPEFEGGTEKDIFEPSKLEQKAASSLNWLSRVFTRSPKAITEKCEALFPRSGECANGRSSTDAESRASTDASTLLEPEPEVKKRSRVDPRVVSDAIIGLSDGLTVPFALTAGLSALGNTKIVIFAGLAELTAGAISMGLGGYLGAKSEEESYKATLIDTKHMVDTCSADAATSIKEIFQPYDLPQHLSDDLTFHLAKSPHLVQFLMHFEHSQPEQAASRAITCALTIACGYFLGGFIPLLPYFLVGKDQVLLALWWSLGVMTVSLFAFGYGKTCFVSGWRGSHHMWEGTKGGVQMVLVGGLAAGSAMGLVRLFHAWSE</sequence>
<accession>A0AAV9JML7</accession>
<comment type="caution">
    <text evidence="8">The sequence shown here is derived from an EMBL/GenBank/DDBJ whole genome shotgun (WGS) entry which is preliminary data.</text>
</comment>
<dbReference type="Proteomes" id="UP001324427">
    <property type="component" value="Unassembled WGS sequence"/>
</dbReference>
<dbReference type="GO" id="GO:0005384">
    <property type="term" value="F:manganese ion transmembrane transporter activity"/>
    <property type="evidence" value="ECO:0007669"/>
    <property type="project" value="InterPro"/>
</dbReference>
<dbReference type="EMBL" id="JAVFHQ010000014">
    <property type="protein sequence ID" value="KAK4546566.1"/>
    <property type="molecule type" value="Genomic_DNA"/>
</dbReference>
<evidence type="ECO:0000256" key="1">
    <source>
        <dbReference type="ARBA" id="ARBA00004127"/>
    </source>
</evidence>
<evidence type="ECO:0000256" key="2">
    <source>
        <dbReference type="ARBA" id="ARBA00007049"/>
    </source>
</evidence>
<dbReference type="PANTHER" id="PTHR31851">
    <property type="entry name" value="FE(2+)/MN(2+) TRANSPORTER PCL1"/>
    <property type="match status" value="1"/>
</dbReference>
<comment type="similarity">
    <text evidence="2">Belongs to the CCC1 family.</text>
</comment>
<evidence type="ECO:0000256" key="3">
    <source>
        <dbReference type="ARBA" id="ARBA00022692"/>
    </source>
</evidence>
<organism evidence="8 9">
    <name type="scientific">Oleoguttula mirabilis</name>
    <dbReference type="NCBI Taxonomy" id="1507867"/>
    <lineage>
        <taxon>Eukaryota</taxon>
        <taxon>Fungi</taxon>
        <taxon>Dikarya</taxon>
        <taxon>Ascomycota</taxon>
        <taxon>Pezizomycotina</taxon>
        <taxon>Dothideomycetes</taxon>
        <taxon>Dothideomycetidae</taxon>
        <taxon>Mycosphaerellales</taxon>
        <taxon>Teratosphaeriaceae</taxon>
        <taxon>Oleoguttula</taxon>
    </lineage>
</organism>
<evidence type="ECO:0000256" key="6">
    <source>
        <dbReference type="SAM" id="MobiDB-lite"/>
    </source>
</evidence>
<dbReference type="GO" id="GO:0012505">
    <property type="term" value="C:endomembrane system"/>
    <property type="evidence" value="ECO:0007669"/>
    <property type="project" value="UniProtKB-SubCell"/>
</dbReference>
<keyword evidence="9" id="KW-1185">Reference proteome</keyword>
<keyword evidence="4 7" id="KW-1133">Transmembrane helix</keyword>
<evidence type="ECO:0000256" key="5">
    <source>
        <dbReference type="ARBA" id="ARBA00023136"/>
    </source>
</evidence>
<feature type="region of interest" description="Disordered" evidence="6">
    <location>
        <begin position="81"/>
        <end position="109"/>
    </location>
</feature>
<reference evidence="8 9" key="1">
    <citation type="submission" date="2021-11" db="EMBL/GenBank/DDBJ databases">
        <title>Black yeast isolated from Biological Soil Crust.</title>
        <authorList>
            <person name="Kurbessoian T."/>
        </authorList>
    </citation>
    <scope>NUCLEOTIDE SEQUENCE [LARGE SCALE GENOMIC DNA]</scope>
    <source>
        <strain evidence="8 9">CCFEE 5522</strain>
    </source>
</reference>
<evidence type="ECO:0000256" key="4">
    <source>
        <dbReference type="ARBA" id="ARBA00022989"/>
    </source>
</evidence>
<proteinExistence type="inferred from homology"/>
<dbReference type="Pfam" id="PF01988">
    <property type="entry name" value="VIT1"/>
    <property type="match status" value="1"/>
</dbReference>
<keyword evidence="5 7" id="KW-0472">Membrane</keyword>
<comment type="subcellular location">
    <subcellularLocation>
        <location evidence="1">Endomembrane system</location>
        <topology evidence="1">Multi-pass membrane protein</topology>
    </subcellularLocation>
</comment>